<feature type="transmembrane region" description="Helical" evidence="2">
    <location>
        <begin position="44"/>
        <end position="65"/>
    </location>
</feature>
<reference evidence="3" key="1">
    <citation type="submission" date="2023-02" db="EMBL/GenBank/DDBJ databases">
        <title>Kitasatospora phosalacinea NBRC 14627.</title>
        <authorList>
            <person name="Ichikawa N."/>
            <person name="Sato H."/>
            <person name="Tonouchi N."/>
        </authorList>
    </citation>
    <scope>NUCLEOTIDE SEQUENCE</scope>
    <source>
        <strain evidence="3">NBRC 14627</strain>
    </source>
</reference>
<dbReference type="EMBL" id="BSSA01000002">
    <property type="protein sequence ID" value="GLW68826.1"/>
    <property type="molecule type" value="Genomic_DNA"/>
</dbReference>
<dbReference type="AlphaFoldDB" id="A0A9W6Q5F0"/>
<keyword evidence="2" id="KW-1133">Transmembrane helix</keyword>
<feature type="region of interest" description="Disordered" evidence="1">
    <location>
        <begin position="1"/>
        <end position="35"/>
    </location>
</feature>
<evidence type="ECO:0008006" key="5">
    <source>
        <dbReference type="Google" id="ProtNLM"/>
    </source>
</evidence>
<organism evidence="3 4">
    <name type="scientific">Kitasatospora phosalacinea</name>
    <dbReference type="NCBI Taxonomy" id="2065"/>
    <lineage>
        <taxon>Bacteria</taxon>
        <taxon>Bacillati</taxon>
        <taxon>Actinomycetota</taxon>
        <taxon>Actinomycetes</taxon>
        <taxon>Kitasatosporales</taxon>
        <taxon>Streptomycetaceae</taxon>
        <taxon>Kitasatospora</taxon>
    </lineage>
</organism>
<feature type="compositionally biased region" description="Low complexity" evidence="1">
    <location>
        <begin position="11"/>
        <end position="28"/>
    </location>
</feature>
<evidence type="ECO:0000256" key="1">
    <source>
        <dbReference type="SAM" id="MobiDB-lite"/>
    </source>
</evidence>
<evidence type="ECO:0000256" key="2">
    <source>
        <dbReference type="SAM" id="Phobius"/>
    </source>
</evidence>
<evidence type="ECO:0000313" key="3">
    <source>
        <dbReference type="EMBL" id="GLW68826.1"/>
    </source>
</evidence>
<feature type="region of interest" description="Disordered" evidence="1">
    <location>
        <begin position="122"/>
        <end position="141"/>
    </location>
</feature>
<protein>
    <recommendedName>
        <fullName evidence="5">PepSY domain-containing protein</fullName>
    </recommendedName>
</protein>
<feature type="compositionally biased region" description="Pro residues" evidence="1">
    <location>
        <begin position="1"/>
        <end position="10"/>
    </location>
</feature>
<comment type="caution">
    <text evidence="3">The sequence shown here is derived from an EMBL/GenBank/DDBJ whole genome shotgun (WGS) entry which is preliminary data.</text>
</comment>
<accession>A0A9W6Q5F0</accession>
<name>A0A9W6Q5F0_9ACTN</name>
<keyword evidence="2" id="KW-0472">Membrane</keyword>
<gene>
    <name evidence="3" type="ORF">Kpho02_11250</name>
</gene>
<evidence type="ECO:0000313" key="4">
    <source>
        <dbReference type="Proteomes" id="UP001165041"/>
    </source>
</evidence>
<sequence length="215" mass="21034">MTKPAPPEPGPEATGAAGAAEPAEPAGAARRRPLRLPQRRGARWALGAAVAVVLGVVAVGAGAAWEQHRDHGRPVFDRARGGKVPPGLPGVVGLPGGIADLPGGPGKLVVRGEDGSVRSVVVGKAPGGPSGSEADGDPGRRLAPAALPVVPADQALAKAVAAVPNGRAAGLEVVPREGGGSSWSVEVLGQDGVRHLVTVDGTDGSVTGNTVAGGR</sequence>
<proteinExistence type="predicted"/>
<keyword evidence="2" id="KW-0812">Transmembrane</keyword>
<dbReference type="Proteomes" id="UP001165041">
    <property type="component" value="Unassembled WGS sequence"/>
</dbReference>